<gene>
    <name evidence="2" type="ORF">HPF_03420</name>
</gene>
<proteinExistence type="predicted"/>
<sequence>MTPPAPPHGFLPAGRDRARGPAKPVPRRVLVVCCLAGLLSGCASSDAGPGYYWQSVTGHLKLMHAARPVQDWLDDPATPPALQHKLQLTQRIRTFAVTELGLPDNASYRRYADLQRKAAVYNVVAAPALSLRLQQWCFPVAGCVGYRGYYDEDEARAFAAGLGSDLDVAIYPVPAYSTLGWMNWAGGDPLLNTFIGYPEGELARLIFHELAHQVAYASGDTVFNESFATAVERIGGARWLAQADETARQTYAGFDERRKTFRALTRETRERLQALYDDATLDDTAKLARKAQVLHDFRQRYAGLRRGWGGYKGYDAWVARANNASFGAQAAYDQWVPAFEALFEREGRDFARFYDAVRALARQTAAERQAALQALDPAARPPSTL</sequence>
<dbReference type="InterPro" id="IPR014553">
    <property type="entry name" value="Aminopept"/>
</dbReference>
<dbReference type="EMBL" id="CP037867">
    <property type="protein sequence ID" value="QBM26717.1"/>
    <property type="molecule type" value="Genomic_DNA"/>
</dbReference>
<dbReference type="KEGG" id="hpse:HPF_03420"/>
<accession>A0A4P6WTH8</accession>
<keyword evidence="3" id="KW-1185">Reference proteome</keyword>
<organism evidence="2 3">
    <name type="scientific">Hydrogenophaga pseudoflava</name>
    <name type="common">Pseudomonas carboxydoflava</name>
    <dbReference type="NCBI Taxonomy" id="47421"/>
    <lineage>
        <taxon>Bacteria</taxon>
        <taxon>Pseudomonadati</taxon>
        <taxon>Pseudomonadota</taxon>
        <taxon>Betaproteobacteria</taxon>
        <taxon>Burkholderiales</taxon>
        <taxon>Comamonadaceae</taxon>
        <taxon>Hydrogenophaga</taxon>
    </lineage>
</organism>
<dbReference type="Pfam" id="PF10023">
    <property type="entry name" value="Aminopep"/>
    <property type="match status" value="1"/>
</dbReference>
<dbReference type="PIRSF" id="PIRSF029285">
    <property type="entry name" value="Aminopept"/>
    <property type="match status" value="1"/>
</dbReference>
<dbReference type="Proteomes" id="UP000293912">
    <property type="component" value="Chromosome"/>
</dbReference>
<evidence type="ECO:0000256" key="1">
    <source>
        <dbReference type="SAM" id="MobiDB-lite"/>
    </source>
</evidence>
<reference evidence="2 3" key="1">
    <citation type="submission" date="2019-03" db="EMBL/GenBank/DDBJ databases">
        <authorList>
            <person name="Sebastian G."/>
            <person name="Baumann P."/>
            <person name="Ruckert C."/>
            <person name="Kalinowski J."/>
            <person name="Nebel B."/>
            <person name="Takors R."/>
            <person name="Blombach B."/>
        </authorList>
    </citation>
    <scope>NUCLEOTIDE SEQUENCE [LARGE SCALE GENOMIC DNA]</scope>
    <source>
        <strain evidence="2 3">DSM 1084</strain>
    </source>
</reference>
<dbReference type="AlphaFoldDB" id="A0A4P6WTH8"/>
<feature type="region of interest" description="Disordered" evidence="1">
    <location>
        <begin position="1"/>
        <end position="22"/>
    </location>
</feature>
<evidence type="ECO:0000313" key="2">
    <source>
        <dbReference type="EMBL" id="QBM26717.1"/>
    </source>
</evidence>
<evidence type="ECO:0000313" key="3">
    <source>
        <dbReference type="Proteomes" id="UP000293912"/>
    </source>
</evidence>
<protein>
    <recommendedName>
        <fullName evidence="4">Aminopeptidase</fullName>
    </recommendedName>
</protein>
<evidence type="ECO:0008006" key="4">
    <source>
        <dbReference type="Google" id="ProtNLM"/>
    </source>
</evidence>
<name>A0A4P6WTH8_HYDPS</name>